<gene>
    <name evidence="2" type="ORF">SAMN06265220_103559</name>
</gene>
<keyword evidence="1" id="KW-0812">Transmembrane</keyword>
<evidence type="ECO:0000256" key="1">
    <source>
        <dbReference type="SAM" id="Phobius"/>
    </source>
</evidence>
<evidence type="ECO:0000313" key="3">
    <source>
        <dbReference type="Proteomes" id="UP000319267"/>
    </source>
</evidence>
<reference evidence="2 3" key="1">
    <citation type="submission" date="2017-05" db="EMBL/GenBank/DDBJ databases">
        <authorList>
            <person name="Varghese N."/>
            <person name="Submissions S."/>
        </authorList>
    </citation>
    <scope>NUCLEOTIDE SEQUENCE [LARGE SCALE GENOMIC DNA]</scope>
    <source>
        <strain evidence="2 3">DSM 29982</strain>
    </source>
</reference>
<accession>A0A521DW99</accession>
<name>A0A521DW99_9FLAO</name>
<protein>
    <submittedName>
        <fullName evidence="2">Uncharacterized protein</fullName>
    </submittedName>
</protein>
<proteinExistence type="predicted"/>
<sequence>MLNLNQRLCFFNKVLILTYLENVIRNYILFQYLVFNFFTVVSAYWDVV</sequence>
<feature type="transmembrane region" description="Helical" evidence="1">
    <location>
        <begin position="27"/>
        <end position="45"/>
    </location>
</feature>
<organism evidence="2 3">
    <name type="scientific">Flavobacterium nitrogenifigens</name>
    <dbReference type="NCBI Taxonomy" id="1617283"/>
    <lineage>
        <taxon>Bacteria</taxon>
        <taxon>Pseudomonadati</taxon>
        <taxon>Bacteroidota</taxon>
        <taxon>Flavobacteriia</taxon>
        <taxon>Flavobacteriales</taxon>
        <taxon>Flavobacteriaceae</taxon>
        <taxon>Flavobacterium</taxon>
    </lineage>
</organism>
<keyword evidence="1" id="KW-1133">Transmembrane helix</keyword>
<dbReference type="EMBL" id="FXTQ01000003">
    <property type="protein sequence ID" value="SMO76014.1"/>
    <property type="molecule type" value="Genomic_DNA"/>
</dbReference>
<dbReference type="AlphaFoldDB" id="A0A521DW99"/>
<dbReference type="Proteomes" id="UP000319267">
    <property type="component" value="Unassembled WGS sequence"/>
</dbReference>
<keyword evidence="1" id="KW-0472">Membrane</keyword>
<keyword evidence="3" id="KW-1185">Reference proteome</keyword>
<evidence type="ECO:0000313" key="2">
    <source>
        <dbReference type="EMBL" id="SMO76014.1"/>
    </source>
</evidence>